<proteinExistence type="predicted"/>
<evidence type="ECO:0000313" key="1">
    <source>
        <dbReference type="EMBL" id="MFI9099507.1"/>
    </source>
</evidence>
<comment type="caution">
    <text evidence="1">The sequence shown here is derived from an EMBL/GenBank/DDBJ whole genome shotgun (WGS) entry which is preliminary data.</text>
</comment>
<keyword evidence="2" id="KW-1185">Reference proteome</keyword>
<evidence type="ECO:0000313" key="2">
    <source>
        <dbReference type="Proteomes" id="UP001614394"/>
    </source>
</evidence>
<gene>
    <name evidence="1" type="ORF">ACIGXA_03210</name>
</gene>
<dbReference type="Proteomes" id="UP001614394">
    <property type="component" value="Unassembled WGS sequence"/>
</dbReference>
<sequence>MSLQDDLTSVQRRLDDLVRCVGRLEQHVGNSLDMRRVRADADHLRESLTLLREAAPSAAPPGPVEMVIVPDTPYDPALWSDCEDEGLGSPHGHAP</sequence>
<reference evidence="1 2" key="1">
    <citation type="submission" date="2024-10" db="EMBL/GenBank/DDBJ databases">
        <title>The Natural Products Discovery Center: Release of the First 8490 Sequenced Strains for Exploring Actinobacteria Biosynthetic Diversity.</title>
        <authorList>
            <person name="Kalkreuter E."/>
            <person name="Kautsar S.A."/>
            <person name="Yang D."/>
            <person name="Bader C.D."/>
            <person name="Teijaro C.N."/>
            <person name="Fluegel L."/>
            <person name="Davis C.M."/>
            <person name="Simpson J.R."/>
            <person name="Lauterbach L."/>
            <person name="Steele A.D."/>
            <person name="Gui C."/>
            <person name="Meng S."/>
            <person name="Li G."/>
            <person name="Viehrig K."/>
            <person name="Ye F."/>
            <person name="Su P."/>
            <person name="Kiefer A.F."/>
            <person name="Nichols A."/>
            <person name="Cepeda A.J."/>
            <person name="Yan W."/>
            <person name="Fan B."/>
            <person name="Jiang Y."/>
            <person name="Adhikari A."/>
            <person name="Zheng C.-J."/>
            <person name="Schuster L."/>
            <person name="Cowan T.M."/>
            <person name="Smanski M.J."/>
            <person name="Chevrette M.G."/>
            <person name="De Carvalho L.P.S."/>
            <person name="Shen B."/>
        </authorList>
    </citation>
    <scope>NUCLEOTIDE SEQUENCE [LARGE SCALE GENOMIC DNA]</scope>
    <source>
        <strain evidence="1 2">NPDC053399</strain>
    </source>
</reference>
<accession>A0ABW8C0V2</accession>
<dbReference type="RefSeq" id="WP_138351042.1">
    <property type="nucleotide sequence ID" value="NZ_JAAIKO010000001.1"/>
</dbReference>
<dbReference type="EMBL" id="JBITYG010000001">
    <property type="protein sequence ID" value="MFI9099507.1"/>
    <property type="molecule type" value="Genomic_DNA"/>
</dbReference>
<organism evidence="1 2">
    <name type="scientific">Streptomyces fildesensis</name>
    <dbReference type="NCBI Taxonomy" id="375757"/>
    <lineage>
        <taxon>Bacteria</taxon>
        <taxon>Bacillati</taxon>
        <taxon>Actinomycetota</taxon>
        <taxon>Actinomycetes</taxon>
        <taxon>Kitasatosporales</taxon>
        <taxon>Streptomycetaceae</taxon>
        <taxon>Streptomyces</taxon>
    </lineage>
</organism>
<protein>
    <submittedName>
        <fullName evidence="1">Uncharacterized protein</fullName>
    </submittedName>
</protein>
<name>A0ABW8C0V2_9ACTN</name>